<reference evidence="2" key="1">
    <citation type="submission" date="2020-05" db="EMBL/GenBank/DDBJ databases">
        <authorList>
            <person name="Chiriac C."/>
            <person name="Salcher M."/>
            <person name="Ghai R."/>
            <person name="Kavagutti S V."/>
        </authorList>
    </citation>
    <scope>NUCLEOTIDE SEQUENCE</scope>
</reference>
<sequence length="238" mass="24318">MEHSPDETLALLALGEPVGSTALSQHLTTCSICRSHLDELVHTVNVARSVTTGDSLTSPPADLWNRIAAEVAAATPTPNHPASASTTTQSTGFNRLVRSPWGLAAAAAVGLLAGGIGTAALSAGNAAPDVIASARLDPVGDTGVSGTAALTRTADGQLLSVDVPRLVARDGYFEVWMATRDTSTMVAVGSLGSDQHGEFTVPPGVDISEYPIVDVSFERLDGNPAHSVVSVVRGTLTS</sequence>
<accession>A0A6J7LJK3</accession>
<dbReference type="Pfam" id="PF10099">
    <property type="entry name" value="RskA_C"/>
    <property type="match status" value="1"/>
</dbReference>
<protein>
    <submittedName>
        <fullName evidence="2">Unannotated protein</fullName>
    </submittedName>
</protein>
<name>A0A6J7LJK3_9ZZZZ</name>
<evidence type="ECO:0000259" key="1">
    <source>
        <dbReference type="Pfam" id="PF10099"/>
    </source>
</evidence>
<organism evidence="2">
    <name type="scientific">freshwater metagenome</name>
    <dbReference type="NCBI Taxonomy" id="449393"/>
    <lineage>
        <taxon>unclassified sequences</taxon>
        <taxon>metagenomes</taxon>
        <taxon>ecological metagenomes</taxon>
    </lineage>
</organism>
<dbReference type="EMBL" id="CAFBNE010000161">
    <property type="protein sequence ID" value="CAB4968760.1"/>
    <property type="molecule type" value="Genomic_DNA"/>
</dbReference>
<dbReference type="GO" id="GO:0005886">
    <property type="term" value="C:plasma membrane"/>
    <property type="evidence" value="ECO:0007669"/>
    <property type="project" value="InterPro"/>
</dbReference>
<proteinExistence type="predicted"/>
<gene>
    <name evidence="2" type="ORF">UFOPK3772_03138</name>
</gene>
<dbReference type="InterPro" id="IPR018764">
    <property type="entry name" value="RskA_C"/>
</dbReference>
<feature type="domain" description="Anti-sigma K factor RskA C-terminal" evidence="1">
    <location>
        <begin position="103"/>
        <end position="225"/>
    </location>
</feature>
<evidence type="ECO:0000313" key="2">
    <source>
        <dbReference type="EMBL" id="CAB4968760.1"/>
    </source>
</evidence>
<dbReference type="AlphaFoldDB" id="A0A6J7LJK3"/>